<dbReference type="AlphaFoldDB" id="A0A261XYC8"/>
<dbReference type="Pfam" id="PF04082">
    <property type="entry name" value="Fungal_trans"/>
    <property type="match status" value="1"/>
</dbReference>
<dbReference type="InterPro" id="IPR036864">
    <property type="entry name" value="Zn2-C6_fun-type_DNA-bd_sf"/>
</dbReference>
<evidence type="ECO:0000256" key="4">
    <source>
        <dbReference type="ARBA" id="ARBA00023015"/>
    </source>
</evidence>
<dbReference type="InterPro" id="IPR051615">
    <property type="entry name" value="Transcr_Regulatory_Elem"/>
</dbReference>
<comment type="subcellular location">
    <subcellularLocation>
        <location evidence="1">Nucleus</location>
    </subcellularLocation>
</comment>
<dbReference type="PROSITE" id="PS50048">
    <property type="entry name" value="ZN2_CY6_FUNGAL_2"/>
    <property type="match status" value="1"/>
</dbReference>
<organism evidence="11 12">
    <name type="scientific">Bifiguratus adelaidae</name>
    <dbReference type="NCBI Taxonomy" id="1938954"/>
    <lineage>
        <taxon>Eukaryota</taxon>
        <taxon>Fungi</taxon>
        <taxon>Fungi incertae sedis</taxon>
        <taxon>Mucoromycota</taxon>
        <taxon>Mucoromycotina</taxon>
        <taxon>Endogonomycetes</taxon>
        <taxon>Endogonales</taxon>
        <taxon>Endogonales incertae sedis</taxon>
        <taxon>Bifiguratus</taxon>
    </lineage>
</organism>
<evidence type="ECO:0000256" key="5">
    <source>
        <dbReference type="ARBA" id="ARBA00023125"/>
    </source>
</evidence>
<feature type="region of interest" description="Disordered" evidence="9">
    <location>
        <begin position="1"/>
        <end position="28"/>
    </location>
</feature>
<gene>
    <name evidence="11" type="ORF">BZG36_04492</name>
</gene>
<keyword evidence="5" id="KW-0238">DNA-binding</keyword>
<evidence type="ECO:0000256" key="7">
    <source>
        <dbReference type="ARBA" id="ARBA00023242"/>
    </source>
</evidence>
<keyword evidence="6" id="KW-0804">Transcription</keyword>
<feature type="region of interest" description="Disordered" evidence="9">
    <location>
        <begin position="708"/>
        <end position="792"/>
    </location>
</feature>
<dbReference type="CDD" id="cd00067">
    <property type="entry name" value="GAL4"/>
    <property type="match status" value="1"/>
</dbReference>
<dbReference type="InterPro" id="IPR007219">
    <property type="entry name" value="XnlR_reg_dom"/>
</dbReference>
<dbReference type="GO" id="GO:0000981">
    <property type="term" value="F:DNA-binding transcription factor activity, RNA polymerase II-specific"/>
    <property type="evidence" value="ECO:0007669"/>
    <property type="project" value="InterPro"/>
</dbReference>
<dbReference type="SUPFAM" id="SSF57701">
    <property type="entry name" value="Zn2/Cys6 DNA-binding domain"/>
    <property type="match status" value="1"/>
</dbReference>
<evidence type="ECO:0000256" key="9">
    <source>
        <dbReference type="SAM" id="MobiDB-lite"/>
    </source>
</evidence>
<protein>
    <recommendedName>
        <fullName evidence="10">Zn(2)-C6 fungal-type domain-containing protein</fullName>
    </recommendedName>
</protein>
<feature type="compositionally biased region" description="Polar residues" evidence="9">
    <location>
        <begin position="1023"/>
        <end position="1037"/>
    </location>
</feature>
<evidence type="ECO:0000256" key="8">
    <source>
        <dbReference type="SAM" id="Coils"/>
    </source>
</evidence>
<dbReference type="SMART" id="SM00066">
    <property type="entry name" value="GAL4"/>
    <property type="match status" value="1"/>
</dbReference>
<reference evidence="11 12" key="1">
    <citation type="journal article" date="2017" name="Mycologia">
        <title>Bifiguratus adelaidae, gen. et sp. nov., a new member of Mucoromycotina in endophytic and soil-dwelling habitats.</title>
        <authorList>
            <person name="Torres-Cruz T.J."/>
            <person name="Billingsley Tobias T.L."/>
            <person name="Almatruk M."/>
            <person name="Hesse C."/>
            <person name="Kuske C.R."/>
            <person name="Desiro A."/>
            <person name="Benucci G.M."/>
            <person name="Bonito G."/>
            <person name="Stajich J.E."/>
            <person name="Dunlap C."/>
            <person name="Arnold A.E."/>
            <person name="Porras-Alfaro A."/>
        </authorList>
    </citation>
    <scope>NUCLEOTIDE SEQUENCE [LARGE SCALE GENOMIC DNA]</scope>
    <source>
        <strain evidence="11 12">AZ0501</strain>
    </source>
</reference>
<name>A0A261XYC8_9FUNG</name>
<keyword evidence="2" id="KW-0479">Metal-binding</keyword>
<evidence type="ECO:0000313" key="12">
    <source>
        <dbReference type="Proteomes" id="UP000242875"/>
    </source>
</evidence>
<feature type="coiled-coil region" evidence="8">
    <location>
        <begin position="73"/>
        <end position="100"/>
    </location>
</feature>
<keyword evidence="4" id="KW-0805">Transcription regulation</keyword>
<dbReference type="GO" id="GO:0003677">
    <property type="term" value="F:DNA binding"/>
    <property type="evidence" value="ECO:0007669"/>
    <property type="project" value="UniProtKB-KW"/>
</dbReference>
<dbReference type="Proteomes" id="UP000242875">
    <property type="component" value="Unassembled WGS sequence"/>
</dbReference>
<feature type="region of interest" description="Disordered" evidence="9">
    <location>
        <begin position="881"/>
        <end position="1046"/>
    </location>
</feature>
<feature type="compositionally biased region" description="Low complexity" evidence="9">
    <location>
        <begin position="908"/>
        <end position="936"/>
    </location>
</feature>
<evidence type="ECO:0000256" key="3">
    <source>
        <dbReference type="ARBA" id="ARBA00022833"/>
    </source>
</evidence>
<dbReference type="PANTHER" id="PTHR31313:SF81">
    <property type="entry name" value="TY1 ENHANCER ACTIVATOR"/>
    <property type="match status" value="1"/>
</dbReference>
<dbReference type="CDD" id="cd12148">
    <property type="entry name" value="fungal_TF_MHR"/>
    <property type="match status" value="1"/>
</dbReference>
<proteinExistence type="predicted"/>
<evidence type="ECO:0000256" key="2">
    <source>
        <dbReference type="ARBA" id="ARBA00022723"/>
    </source>
</evidence>
<feature type="compositionally biased region" description="Polar residues" evidence="9">
    <location>
        <begin position="965"/>
        <end position="974"/>
    </location>
</feature>
<feature type="compositionally biased region" description="Low complexity" evidence="9">
    <location>
        <begin position="758"/>
        <end position="767"/>
    </location>
</feature>
<dbReference type="InterPro" id="IPR001138">
    <property type="entry name" value="Zn2Cys6_DnaBD"/>
</dbReference>
<feature type="compositionally biased region" description="Low complexity" evidence="9">
    <location>
        <begin position="951"/>
        <end position="964"/>
    </location>
</feature>
<dbReference type="SMART" id="SM00906">
    <property type="entry name" value="Fungal_trans"/>
    <property type="match status" value="1"/>
</dbReference>
<evidence type="ECO:0000313" key="11">
    <source>
        <dbReference type="EMBL" id="OZJ03375.1"/>
    </source>
</evidence>
<evidence type="ECO:0000256" key="6">
    <source>
        <dbReference type="ARBA" id="ARBA00023163"/>
    </source>
</evidence>
<keyword evidence="7" id="KW-0539">Nucleus</keyword>
<dbReference type="EMBL" id="MVBO01000088">
    <property type="protein sequence ID" value="OZJ03375.1"/>
    <property type="molecule type" value="Genomic_DNA"/>
</dbReference>
<keyword evidence="8" id="KW-0175">Coiled coil</keyword>
<dbReference type="Gene3D" id="4.10.240.10">
    <property type="entry name" value="Zn(2)-C6 fungal-type DNA-binding domain"/>
    <property type="match status" value="1"/>
</dbReference>
<dbReference type="PROSITE" id="PS00463">
    <property type="entry name" value="ZN2_CY6_FUNGAL_1"/>
    <property type="match status" value="1"/>
</dbReference>
<dbReference type="GO" id="GO:0006351">
    <property type="term" value="P:DNA-templated transcription"/>
    <property type="evidence" value="ECO:0007669"/>
    <property type="project" value="InterPro"/>
</dbReference>
<feature type="compositionally biased region" description="Polar residues" evidence="9">
    <location>
        <begin position="1"/>
        <end position="10"/>
    </location>
</feature>
<keyword evidence="3" id="KW-0862">Zinc</keyword>
<dbReference type="GO" id="GO:0005634">
    <property type="term" value="C:nucleus"/>
    <property type="evidence" value="ECO:0007669"/>
    <property type="project" value="UniProtKB-SubCell"/>
</dbReference>
<evidence type="ECO:0000259" key="10">
    <source>
        <dbReference type="PROSITE" id="PS50048"/>
    </source>
</evidence>
<feature type="domain" description="Zn(2)-C6 fungal-type" evidence="10">
    <location>
        <begin position="31"/>
        <end position="61"/>
    </location>
</feature>
<dbReference type="Pfam" id="PF00172">
    <property type="entry name" value="Zn_clus"/>
    <property type="match status" value="1"/>
</dbReference>
<dbReference type="PANTHER" id="PTHR31313">
    <property type="entry name" value="TY1 ENHANCER ACTIVATOR"/>
    <property type="match status" value="1"/>
</dbReference>
<feature type="compositionally biased region" description="Polar residues" evidence="9">
    <location>
        <begin position="783"/>
        <end position="792"/>
    </location>
</feature>
<sequence length="1156" mass="126752">MFVDNSQLPQGSRAPGGNNESKPKRPRSSLACIRCRKKKVKCDFVQPTCGRCAVAGLPCSYATPPRRVDGHAFDLLGNHVEELKERMQRMQSELQMMKTNLHPFTAENEDGAGGSGNAGFSGASASGLLDPLAQGFGGPLDQRSLTQANKMVQLIPSSPQPQPVTWKLSLSPSGLRIDTNIASVADLYSILLNGISQLNINPDAATNIFSTDSLRGDGSKRRSASALWKARQSQGTIEASALPSGNALNAGTSANATGGAGQRLWEVSDTQAQQIIKDQNAARSASEDVPQESLDVLMHTYYHGCFTAYQIVDIKAFIAQYDDPAESLDPLLLNSIYAWMSKHGCIHHNTNTDRDPTTLGESYFKQARQLLKKCFDISSATTIHALLNLYMYQLNSERPSQAYLYIGLAIRMAQDLKLHKSDTPASDAVQKEMNKRLWWSAYWLDLCAALETNRPTMVDDKDCDLEYPSKMDHEDDETGYRVEYCVHSIKLMKIRKDITKHLPSEQSGQSLLSAISKLENSLTNWFNALPRHLQFNSDAPFEPSNSFRDESCLILNVAYHTTWIMLHKFFLPKQDQTATPVALLSLNICTKSANMITKILDLYAKHFPWCQFFYTLDGAVASVRIHQQNALSQDHEVATLAQRNLIITTHVLKKSPLIYMEKVNDIIDTVEEYLQKHGIPLDLDEIPIINENVVNNQSLSSVFTPPMFIGEQAANPGTNAGGQPPSQHPHDTQQQQQHARMGSFSMPNTNGFVGTGKASTTSATSPAERARKASTPMHMASGANRSSPVTTQAPFRHDSVHNVNATQMSQMSLPLRSTSMDGRMSQTPQDQQDGSMLGSDMMLRFEESNILQMSNFNMGGNENSNVNDLLGNIDVDMSQGGMSSAGYQPSMFPNSSSFSGDMYQNLLSSSNPTSNPQSRQQSNPPHPSPSASSPRSFHPLSPYDNLGEGIGSSAPPSSSGHFFAQNNNDENGFSQFLGGTDLLGMPGMQQHNFPHHPSQSQPPDQQSTQATSQNSSQASAQQRPGQQGHPSQTQSPPSGVDSPYYGNLGIDPDLAAYFYQSQVVDFDNNNFPGFGNVSEGLNVMGNPMAGDLHGVNLESLGLSNSSMLGNQFINMNGQQQGQQQNVGLRMMPPHMVGMGMNQNVRKRVHPPEWDEH</sequence>
<accession>A0A261XYC8</accession>
<dbReference type="GO" id="GO:0008270">
    <property type="term" value="F:zinc ion binding"/>
    <property type="evidence" value="ECO:0007669"/>
    <property type="project" value="InterPro"/>
</dbReference>
<feature type="compositionally biased region" description="Polar residues" evidence="9">
    <location>
        <begin position="881"/>
        <end position="899"/>
    </location>
</feature>
<feature type="compositionally biased region" description="Low complexity" evidence="9">
    <location>
        <begin position="989"/>
        <end position="1022"/>
    </location>
</feature>
<keyword evidence="12" id="KW-1185">Reference proteome</keyword>
<comment type="caution">
    <text evidence="11">The sequence shown here is derived from an EMBL/GenBank/DDBJ whole genome shotgun (WGS) entry which is preliminary data.</text>
</comment>
<dbReference type="OrthoDB" id="4456959at2759"/>
<evidence type="ECO:0000256" key="1">
    <source>
        <dbReference type="ARBA" id="ARBA00004123"/>
    </source>
</evidence>